<dbReference type="PANTHER" id="PTHR37482">
    <property type="entry name" value="OUTER MEMBRANE PROTEIN ASSEMBLY FACTOR BAME"/>
    <property type="match status" value="1"/>
</dbReference>
<name>A0A098G814_9GAMM</name>
<dbReference type="GO" id="GO:0043165">
    <property type="term" value="P:Gram-negative-bacterium-type cell outer membrane assembly"/>
    <property type="evidence" value="ECO:0007669"/>
    <property type="project" value="TreeGrafter"/>
</dbReference>
<keyword evidence="1" id="KW-0732">Signal</keyword>
<organism evidence="5 6">
    <name type="scientific">Legionella fallonii LLAP-10</name>
    <dbReference type="NCBI Taxonomy" id="1212491"/>
    <lineage>
        <taxon>Bacteria</taxon>
        <taxon>Pseudomonadati</taxon>
        <taxon>Pseudomonadota</taxon>
        <taxon>Gammaproteobacteria</taxon>
        <taxon>Legionellales</taxon>
        <taxon>Legionellaceae</taxon>
        <taxon>Legionella</taxon>
    </lineage>
</organism>
<dbReference type="Gene3D" id="3.30.1450.10">
    <property type="match status" value="1"/>
</dbReference>
<keyword evidence="2" id="KW-0472">Membrane</keyword>
<dbReference type="AlphaFoldDB" id="A0A098G814"/>
<dbReference type="HOGENOM" id="CLU_083835_3_2_6"/>
<dbReference type="GO" id="GO:0030674">
    <property type="term" value="F:protein-macromolecule adaptor activity"/>
    <property type="evidence" value="ECO:0007669"/>
    <property type="project" value="TreeGrafter"/>
</dbReference>
<dbReference type="PANTHER" id="PTHR37482:SF1">
    <property type="entry name" value="OUTER MEMBRANE PROTEIN ASSEMBLY FACTOR BAME"/>
    <property type="match status" value="1"/>
</dbReference>
<sequence>MAKFFIIGKKMRIITLLFSIIIVSLTLTQCTSYDFSRRIAQQGNLLPQDKISRLRIGMSKDDVAILMGTSIISPTFNNDRWDYAYTWRKGSGPIEIRHVSLYFSRGSLARVEHKP</sequence>
<feature type="domain" description="Outer membrane protein assembly factor BamE" evidence="4">
    <location>
        <begin position="43"/>
        <end position="111"/>
    </location>
</feature>
<dbReference type="OrthoDB" id="9808250at2"/>
<keyword evidence="6" id="KW-1185">Reference proteome</keyword>
<dbReference type="GO" id="GO:1990063">
    <property type="term" value="C:Bam protein complex"/>
    <property type="evidence" value="ECO:0007669"/>
    <property type="project" value="TreeGrafter"/>
</dbReference>
<dbReference type="EMBL" id="LN614827">
    <property type="protein sequence ID" value="CEG58114.1"/>
    <property type="molecule type" value="Genomic_DNA"/>
</dbReference>
<evidence type="ECO:0000313" key="6">
    <source>
        <dbReference type="Proteomes" id="UP000032430"/>
    </source>
</evidence>
<dbReference type="GO" id="GO:0051205">
    <property type="term" value="P:protein insertion into membrane"/>
    <property type="evidence" value="ECO:0007669"/>
    <property type="project" value="TreeGrafter"/>
</dbReference>
<evidence type="ECO:0000313" key="5">
    <source>
        <dbReference type="EMBL" id="CEG58114.1"/>
    </source>
</evidence>
<gene>
    <name evidence="5" type="ORF">LFA_2748</name>
</gene>
<dbReference type="Proteomes" id="UP000032430">
    <property type="component" value="Chromosome I"/>
</dbReference>
<proteinExistence type="predicted"/>
<reference evidence="6" key="1">
    <citation type="submission" date="2014-09" db="EMBL/GenBank/DDBJ databases">
        <authorList>
            <person name="Gomez-Valero L."/>
        </authorList>
    </citation>
    <scope>NUCLEOTIDE SEQUENCE [LARGE SCALE GENOMIC DNA]</scope>
    <source>
        <strain evidence="6">ATCC700992</strain>
    </source>
</reference>
<accession>A0A098G814</accession>
<dbReference type="InterPro" id="IPR026592">
    <property type="entry name" value="BamE"/>
</dbReference>
<dbReference type="STRING" id="1212491.LFA_2748"/>
<dbReference type="InterPro" id="IPR037873">
    <property type="entry name" value="BamE-like"/>
</dbReference>
<evidence type="ECO:0000259" key="4">
    <source>
        <dbReference type="Pfam" id="PF04355"/>
    </source>
</evidence>
<dbReference type="RefSeq" id="WP_045096504.1">
    <property type="nucleotide sequence ID" value="NZ_LN614827.1"/>
</dbReference>
<dbReference type="Pfam" id="PF04355">
    <property type="entry name" value="BamE"/>
    <property type="match status" value="1"/>
</dbReference>
<dbReference type="KEGG" id="lfa:LFA_2748"/>
<protein>
    <submittedName>
        <fullName evidence="5">Small protein A, tmRNA-binding protein</fullName>
    </submittedName>
</protein>
<evidence type="ECO:0000256" key="3">
    <source>
        <dbReference type="ARBA" id="ARBA00023237"/>
    </source>
</evidence>
<dbReference type="InterPro" id="IPR007450">
    <property type="entry name" value="BamE_dom"/>
</dbReference>
<evidence type="ECO:0000256" key="2">
    <source>
        <dbReference type="ARBA" id="ARBA00023136"/>
    </source>
</evidence>
<keyword evidence="3" id="KW-0998">Cell outer membrane</keyword>
<evidence type="ECO:0000256" key="1">
    <source>
        <dbReference type="ARBA" id="ARBA00022729"/>
    </source>
</evidence>